<feature type="region of interest" description="Disordered" evidence="1">
    <location>
        <begin position="290"/>
        <end position="326"/>
    </location>
</feature>
<feature type="region of interest" description="Disordered" evidence="1">
    <location>
        <begin position="116"/>
        <end position="138"/>
    </location>
</feature>
<feature type="region of interest" description="Disordered" evidence="1">
    <location>
        <begin position="1"/>
        <end position="23"/>
    </location>
</feature>
<feature type="region of interest" description="Disordered" evidence="1">
    <location>
        <begin position="184"/>
        <end position="222"/>
    </location>
</feature>
<keyword evidence="3" id="KW-1185">Reference proteome</keyword>
<evidence type="ECO:0000256" key="1">
    <source>
        <dbReference type="SAM" id="MobiDB-lite"/>
    </source>
</evidence>
<feature type="compositionally biased region" description="Low complexity" evidence="1">
    <location>
        <begin position="187"/>
        <end position="222"/>
    </location>
</feature>
<dbReference type="Proteomes" id="UP001201812">
    <property type="component" value="Unassembled WGS sequence"/>
</dbReference>
<organism evidence="2 3">
    <name type="scientific">Ditylenchus destructor</name>
    <dbReference type="NCBI Taxonomy" id="166010"/>
    <lineage>
        <taxon>Eukaryota</taxon>
        <taxon>Metazoa</taxon>
        <taxon>Ecdysozoa</taxon>
        <taxon>Nematoda</taxon>
        <taxon>Chromadorea</taxon>
        <taxon>Rhabditida</taxon>
        <taxon>Tylenchina</taxon>
        <taxon>Tylenchomorpha</taxon>
        <taxon>Sphaerularioidea</taxon>
        <taxon>Anguinidae</taxon>
        <taxon>Anguininae</taxon>
        <taxon>Ditylenchus</taxon>
    </lineage>
</organism>
<evidence type="ECO:0000313" key="3">
    <source>
        <dbReference type="Proteomes" id="UP001201812"/>
    </source>
</evidence>
<name>A0AAD4MZM3_9BILA</name>
<evidence type="ECO:0000313" key="2">
    <source>
        <dbReference type="EMBL" id="KAI1712715.1"/>
    </source>
</evidence>
<dbReference type="EMBL" id="JAKKPZ010000017">
    <property type="protein sequence ID" value="KAI1712715.1"/>
    <property type="molecule type" value="Genomic_DNA"/>
</dbReference>
<feature type="compositionally biased region" description="Basic and acidic residues" evidence="1">
    <location>
        <begin position="59"/>
        <end position="75"/>
    </location>
</feature>
<comment type="caution">
    <text evidence="2">The sequence shown here is derived from an EMBL/GenBank/DDBJ whole genome shotgun (WGS) entry which is preliminary data.</text>
</comment>
<sequence>MSKTPVASAPTPPVTTPALSTSTHLRNPQLFHLNNKEYPRKSAIIPKSHHFVGSPFARDVSDRRERASGEVSKERQHQKHGSLVRTPAFDIEEDGQRFDFITSSEKSFCGNSIDTSETSDDWTMETPNLSPAGSPAPMLHRDEFPELILERLELESSGSLHLTAKDQPAPKTPFSSTTIVMPRSHESASMGSPFSSGSRLAGSSSTLSEYPSTPLTSSTHSSFDVVQMPPAQSQSGSVSRRCSSTVSTVSSFHPSSSSSMQSSVANVCSPYIQPLPSIQPPPLIRSMSTTQFTASSTPTSRKSSRRESMFAAKSSSVDAYGPTEERQQRINREIDFYCVLETAQEESSSLTSPLLLSPQLALRHEPLAGPSTSKTRTISGGLSSENHGKLQLHGTENGAALSGGSPSQWAAFSTPLHSSSNHSLFYMG</sequence>
<accession>A0AAD4MZM3</accession>
<feature type="region of interest" description="Disordered" evidence="1">
    <location>
        <begin position="366"/>
        <end position="406"/>
    </location>
</feature>
<gene>
    <name evidence="2" type="ORF">DdX_09337</name>
</gene>
<feature type="compositionally biased region" description="Polar residues" evidence="1">
    <location>
        <begin position="370"/>
        <end position="385"/>
    </location>
</feature>
<reference evidence="2" key="1">
    <citation type="submission" date="2022-01" db="EMBL/GenBank/DDBJ databases">
        <title>Genome Sequence Resource for Two Populations of Ditylenchus destructor, the Migratory Endoparasitic Phytonematode.</title>
        <authorList>
            <person name="Zhang H."/>
            <person name="Lin R."/>
            <person name="Xie B."/>
        </authorList>
    </citation>
    <scope>NUCLEOTIDE SEQUENCE</scope>
    <source>
        <strain evidence="2">BazhouSP</strain>
    </source>
</reference>
<dbReference type="AlphaFoldDB" id="A0AAD4MZM3"/>
<feature type="region of interest" description="Disordered" evidence="1">
    <location>
        <begin position="55"/>
        <end position="82"/>
    </location>
</feature>
<protein>
    <submittedName>
        <fullName evidence="2">Uncharacterized protein</fullName>
    </submittedName>
</protein>
<proteinExistence type="predicted"/>